<evidence type="ECO:0000313" key="2">
    <source>
        <dbReference type="Proteomes" id="UP000006174"/>
    </source>
</evidence>
<dbReference type="EMBL" id="CAGI01000160">
    <property type="protein sequence ID" value="CCF51039.1"/>
    <property type="molecule type" value="Genomic_DNA"/>
</dbReference>
<accession>I2FVU6</accession>
<dbReference type="Proteomes" id="UP000006174">
    <property type="component" value="Unassembled WGS sequence"/>
</dbReference>
<proteinExistence type="predicted"/>
<keyword evidence="2" id="KW-1185">Reference proteome</keyword>
<name>I2FVU6_USTHO</name>
<evidence type="ECO:0000313" key="1">
    <source>
        <dbReference type="EMBL" id="CCF51039.1"/>
    </source>
</evidence>
<protein>
    <submittedName>
        <fullName evidence="1">Uncharacterized protein</fullName>
    </submittedName>
</protein>
<dbReference type="eggNOG" id="ENOG502RE8B">
    <property type="taxonomic scope" value="Eukaryota"/>
</dbReference>
<reference evidence="1 2" key="1">
    <citation type="journal article" date="2012" name="Plant Cell">
        <title>Genome comparison of barley and maize smut fungi reveals targeted loss of RNA silencing components and species-specific presence of transposable elements.</title>
        <authorList>
            <person name="Laurie J.D."/>
            <person name="Ali S."/>
            <person name="Linning R."/>
            <person name="Mannhaupt G."/>
            <person name="Wong P."/>
            <person name="Gueldener U."/>
            <person name="Muensterkoetter M."/>
            <person name="Moore R."/>
            <person name="Kahmann R."/>
            <person name="Bakkeren G."/>
            <person name="Schirawski J."/>
        </authorList>
    </citation>
    <scope>NUCLEOTIDE SEQUENCE [LARGE SCALE GENOMIC DNA]</scope>
    <source>
        <strain evidence="2">Uh4875-4</strain>
    </source>
</reference>
<dbReference type="AlphaFoldDB" id="I2FVU6"/>
<dbReference type="HOGENOM" id="CLU_1035100_0_0_1"/>
<gene>
    <name evidence="1" type="ORF">UHOR_06944</name>
</gene>
<organism evidence="1 2">
    <name type="scientific">Ustilago hordei</name>
    <name type="common">Barley covered smut fungus</name>
    <dbReference type="NCBI Taxonomy" id="120017"/>
    <lineage>
        <taxon>Eukaryota</taxon>
        <taxon>Fungi</taxon>
        <taxon>Dikarya</taxon>
        <taxon>Basidiomycota</taxon>
        <taxon>Ustilaginomycotina</taxon>
        <taxon>Ustilaginomycetes</taxon>
        <taxon>Ustilaginales</taxon>
        <taxon>Ustilaginaceae</taxon>
        <taxon>Ustilago</taxon>
    </lineage>
</organism>
<comment type="caution">
    <text evidence="1">The sequence shown here is derived from an EMBL/GenBank/DDBJ whole genome shotgun (WGS) entry which is preliminary data.</text>
</comment>
<sequence>MSSLFPLPSFGFPPGPSPAAQRVLIFDLSPQHLTHSAFDSWFSSFIRRSKALYCHTLSVSPSLLHIEFETILAPSPSTTIDDLVSYSRFLSSQDREQQSTQTMSLARLNEAQEKVIFAIVHERSAFVDAIQVVVAGQVKSVFSKQDWCGARFFLQWMLRTAPLRKQKRAVKEGEVEGRLDTTTKNKLDTDVQDEREFNVGLGQEDVVVRDEYGIARRKVGEDEARVHFRSDWEKGRGTEMVEQCSCTMHNLLSFDGRMGEASHGWMIGD</sequence>